<dbReference type="SUPFAM" id="SSF82199">
    <property type="entry name" value="SET domain"/>
    <property type="match status" value="1"/>
</dbReference>
<dbReference type="Proteomes" id="UP000184546">
    <property type="component" value="Unassembled WGS sequence"/>
</dbReference>
<dbReference type="InterPro" id="IPR053209">
    <property type="entry name" value="Gramillin-biosynth_MTr"/>
</dbReference>
<name>A0A1L9WFM7_ASPA1</name>
<dbReference type="SMART" id="SM00317">
    <property type="entry name" value="SET"/>
    <property type="match status" value="1"/>
</dbReference>
<dbReference type="GeneID" id="30976822"/>
<dbReference type="PANTHER" id="PTHR47643">
    <property type="entry name" value="TPR DOMAIN PROTEIN (AFU_ORTHOLOGUE AFUA_5G12710)"/>
    <property type="match status" value="1"/>
</dbReference>
<dbReference type="InterPro" id="IPR046341">
    <property type="entry name" value="SET_dom_sf"/>
</dbReference>
<evidence type="ECO:0000313" key="2">
    <source>
        <dbReference type="EMBL" id="OJJ94905.1"/>
    </source>
</evidence>
<protein>
    <recommendedName>
        <fullName evidence="1">SET domain-containing protein</fullName>
    </recommendedName>
</protein>
<reference evidence="3" key="1">
    <citation type="journal article" date="2017" name="Genome Biol.">
        <title>Comparative genomics reveals high biological diversity and specific adaptations in the industrially and medically important fungal genus Aspergillus.</title>
        <authorList>
            <person name="de Vries R.P."/>
            <person name="Riley R."/>
            <person name="Wiebenga A."/>
            <person name="Aguilar-Osorio G."/>
            <person name="Amillis S."/>
            <person name="Uchima C.A."/>
            <person name="Anderluh G."/>
            <person name="Asadollahi M."/>
            <person name="Askin M."/>
            <person name="Barry K."/>
            <person name="Battaglia E."/>
            <person name="Bayram O."/>
            <person name="Benocci T."/>
            <person name="Braus-Stromeyer S.A."/>
            <person name="Caldana C."/>
            <person name="Canovas D."/>
            <person name="Cerqueira G.C."/>
            <person name="Chen F."/>
            <person name="Chen W."/>
            <person name="Choi C."/>
            <person name="Clum A."/>
            <person name="Dos Santos R.A."/>
            <person name="Damasio A.R."/>
            <person name="Diallinas G."/>
            <person name="Emri T."/>
            <person name="Fekete E."/>
            <person name="Flipphi M."/>
            <person name="Freyberg S."/>
            <person name="Gallo A."/>
            <person name="Gournas C."/>
            <person name="Habgood R."/>
            <person name="Hainaut M."/>
            <person name="Harispe M.L."/>
            <person name="Henrissat B."/>
            <person name="Hilden K.S."/>
            <person name="Hope R."/>
            <person name="Hossain A."/>
            <person name="Karabika E."/>
            <person name="Karaffa L."/>
            <person name="Karanyi Z."/>
            <person name="Krasevec N."/>
            <person name="Kuo A."/>
            <person name="Kusch H."/>
            <person name="LaButti K."/>
            <person name="Lagendijk E.L."/>
            <person name="Lapidus A."/>
            <person name="Levasseur A."/>
            <person name="Lindquist E."/>
            <person name="Lipzen A."/>
            <person name="Logrieco A.F."/>
            <person name="MacCabe A."/>
            <person name="Maekelae M.R."/>
            <person name="Malavazi I."/>
            <person name="Melin P."/>
            <person name="Meyer V."/>
            <person name="Mielnichuk N."/>
            <person name="Miskei M."/>
            <person name="Molnar A.P."/>
            <person name="Mule G."/>
            <person name="Ngan C.Y."/>
            <person name="Orejas M."/>
            <person name="Orosz E."/>
            <person name="Ouedraogo J.P."/>
            <person name="Overkamp K.M."/>
            <person name="Park H.-S."/>
            <person name="Perrone G."/>
            <person name="Piumi F."/>
            <person name="Punt P.J."/>
            <person name="Ram A.F."/>
            <person name="Ramon A."/>
            <person name="Rauscher S."/>
            <person name="Record E."/>
            <person name="Riano-Pachon D.M."/>
            <person name="Robert V."/>
            <person name="Roehrig J."/>
            <person name="Ruller R."/>
            <person name="Salamov A."/>
            <person name="Salih N.S."/>
            <person name="Samson R.A."/>
            <person name="Sandor E."/>
            <person name="Sanguinetti M."/>
            <person name="Schuetze T."/>
            <person name="Sepcic K."/>
            <person name="Shelest E."/>
            <person name="Sherlock G."/>
            <person name="Sophianopoulou V."/>
            <person name="Squina F.M."/>
            <person name="Sun H."/>
            <person name="Susca A."/>
            <person name="Todd R.B."/>
            <person name="Tsang A."/>
            <person name="Unkles S.E."/>
            <person name="van de Wiele N."/>
            <person name="van Rossen-Uffink D."/>
            <person name="Oliveira J.V."/>
            <person name="Vesth T.C."/>
            <person name="Visser J."/>
            <person name="Yu J.-H."/>
            <person name="Zhou M."/>
            <person name="Andersen M.R."/>
            <person name="Archer D.B."/>
            <person name="Baker S.E."/>
            <person name="Benoit I."/>
            <person name="Brakhage A.A."/>
            <person name="Braus G.H."/>
            <person name="Fischer R."/>
            <person name="Frisvad J.C."/>
            <person name="Goldman G.H."/>
            <person name="Houbraken J."/>
            <person name="Oakley B."/>
            <person name="Pocsi I."/>
            <person name="Scazzocchio C."/>
            <person name="Seiboth B."/>
            <person name="vanKuyk P.A."/>
            <person name="Wortman J."/>
            <person name="Dyer P.S."/>
            <person name="Grigoriev I.V."/>
        </authorList>
    </citation>
    <scope>NUCLEOTIDE SEQUENCE [LARGE SCALE GENOMIC DNA]</scope>
    <source>
        <strain evidence="3">ATCC 16872 / CBS 172.66 / WB 5094</strain>
    </source>
</reference>
<organism evidence="2 3">
    <name type="scientific">Aspergillus aculeatus (strain ATCC 16872 / CBS 172.66 / WB 5094)</name>
    <dbReference type="NCBI Taxonomy" id="690307"/>
    <lineage>
        <taxon>Eukaryota</taxon>
        <taxon>Fungi</taxon>
        <taxon>Dikarya</taxon>
        <taxon>Ascomycota</taxon>
        <taxon>Pezizomycotina</taxon>
        <taxon>Eurotiomycetes</taxon>
        <taxon>Eurotiomycetidae</taxon>
        <taxon>Eurotiales</taxon>
        <taxon>Aspergillaceae</taxon>
        <taxon>Aspergillus</taxon>
        <taxon>Aspergillus subgen. Circumdati</taxon>
    </lineage>
</organism>
<dbReference type="STRING" id="690307.A0A1L9WFM7"/>
<accession>A0A1L9WFM7</accession>
<dbReference type="InterPro" id="IPR001214">
    <property type="entry name" value="SET_dom"/>
</dbReference>
<dbReference type="OrthoDB" id="438641at2759"/>
<proteinExistence type="predicted"/>
<dbReference type="PANTHER" id="PTHR47643:SF2">
    <property type="entry name" value="TPR DOMAIN PROTEIN (AFU_ORTHOLOGUE AFUA_5G12710)"/>
    <property type="match status" value="1"/>
</dbReference>
<evidence type="ECO:0000313" key="3">
    <source>
        <dbReference type="Proteomes" id="UP000184546"/>
    </source>
</evidence>
<dbReference type="SUPFAM" id="SSF48452">
    <property type="entry name" value="TPR-like"/>
    <property type="match status" value="1"/>
</dbReference>
<keyword evidence="3" id="KW-1185">Reference proteome</keyword>
<dbReference type="VEuPathDB" id="FungiDB:ASPACDRAFT_55527"/>
<sequence>MGQQRLEGLTFSFPLPPAYAPCTTPFEHLTKVTIDNLKVETHHRGQYLLLRTLTPTHFLASVTGAVEDEEGNVLMLQLYNQETAVVDRGGFSGGTVMVVVEPYLHRLRDGSCGIRVDHPSDLRILSDHEASVSVQWRQQVLGSEMDAMQWKAKGNDAFNARDYRLAIECSTAPSPSRSHQFDAAFQDLNTIPQTSEKPLLRKAQALYHLQRFAESCEVHEVLEKEFPANSLAQSEFARANARLAEQQTGVFPFKQMQREATRRSPPLLDHATYIGPVAVRPNPSAGLGVFTTKAVKAGDLLICEKAFAYAHVELNDYPKSSTCRIDPLMTEKLAKNRSLTPEITALYHGEYESVDGREVDNLPVVDSFLLDRIVSLNAFGCCPSLREIHLRSWGSDGCPSGTMNDVSATGVWPLISRINHSCHSTALSTFIGDMMIVRATRDLPADTEVTCMYRSVHRDRDAPGPNMPPLALSCRNWGFQCTCILCQDHAATRAGSLSRRHKLQQELEVVLAMHRAWGPDPMKVDALLTKIAGTYPRPAAEVPRLALERGYPLLALLYASLDNPRRAIGFAVKALEALGYVVEGALAPYSSGGGRLRVKGWGAVTEGLVGCWVTLAHSYRKVAPALAPQASPHHPIHIPNPESPTPITVSLPTAYNIPPPFPTQKVIPESPSKR</sequence>
<gene>
    <name evidence="2" type="ORF">ASPACDRAFT_55527</name>
</gene>
<dbReference type="PROSITE" id="PS50280">
    <property type="entry name" value="SET"/>
    <property type="match status" value="1"/>
</dbReference>
<dbReference type="InterPro" id="IPR011990">
    <property type="entry name" value="TPR-like_helical_dom_sf"/>
</dbReference>
<dbReference type="Gene3D" id="2.170.270.10">
    <property type="entry name" value="SET domain"/>
    <property type="match status" value="1"/>
</dbReference>
<feature type="domain" description="SET" evidence="1">
    <location>
        <begin position="275"/>
        <end position="454"/>
    </location>
</feature>
<dbReference type="EMBL" id="KV878992">
    <property type="protein sequence ID" value="OJJ94905.1"/>
    <property type="molecule type" value="Genomic_DNA"/>
</dbReference>
<evidence type="ECO:0000259" key="1">
    <source>
        <dbReference type="PROSITE" id="PS50280"/>
    </source>
</evidence>
<dbReference type="Pfam" id="PF00856">
    <property type="entry name" value="SET"/>
    <property type="match status" value="1"/>
</dbReference>
<dbReference type="RefSeq" id="XP_020051245.1">
    <property type="nucleotide sequence ID" value="XM_020203008.1"/>
</dbReference>
<dbReference type="AlphaFoldDB" id="A0A1L9WFM7"/>
<dbReference type="OMA" id="YVGCTFI"/>